<evidence type="ECO:0000313" key="1">
    <source>
        <dbReference type="EMBL" id="KAJ2992263.1"/>
    </source>
</evidence>
<reference evidence="1" key="1">
    <citation type="submission" date="2022-10" db="EMBL/GenBank/DDBJ databases">
        <title>Genome Sequence of Xylaria curta.</title>
        <authorList>
            <person name="Buettner E."/>
        </authorList>
    </citation>
    <scope>NUCLEOTIDE SEQUENCE</scope>
    <source>
        <strain evidence="1">Babe10</strain>
    </source>
</reference>
<accession>A0ACC1PI71</accession>
<proteinExistence type="predicted"/>
<dbReference type="Proteomes" id="UP001143856">
    <property type="component" value="Unassembled WGS sequence"/>
</dbReference>
<evidence type="ECO:0000313" key="2">
    <source>
        <dbReference type="Proteomes" id="UP001143856"/>
    </source>
</evidence>
<protein>
    <submittedName>
        <fullName evidence="1">Uncharacterized protein</fullName>
    </submittedName>
</protein>
<keyword evidence="2" id="KW-1185">Reference proteome</keyword>
<sequence>MLRNAVKGAAKRAVTELSQYPKPGEKLHGFTLLRTKHVPELELTALHLKHDKTGADYLHIAREDSNNVFSIGFKTNPPDDTGVPHILEHTTLCGSEKYPIRDPFFKMLPRTLSNFMNAFTASDHTFYPFATTNAQDFQNLMSVYLDATLHPLLKKTDFTQEGWRIGPENPRVAEAGLEASPEDSKLVFKGVVYNEMKGQMSDAGYLFYIRFQDHIFPSINNSGGDPQKITDLTYEQLKQFHAEHYHPSNAKLMTYGDMPLADHLREIDAQMSAFERVEADIQHKQPVDLSDGPRTVRVSGPIDPLADPDKQYKTSVSWIAGDTSNVVESFSVALLSSLLMDGYGSPLYKGLIESGLGTDFSPNAGYDGSAATGIFSVGLTGVSESNVDTVKNEVQRILQDVRDKGFERGKIEGYLHQLELSLKHKTANFGMSVLQRLKGKWFSGTDPFDSLAWNDTVAAFEARLAQGGYLESLIDKYFMNDNTLTFTMAPSENYSTELAKEEEERLALKIAQATEEAGSPDAARKLFEQRELELLTEQNKSNTQDLGCLPSVHVRDIPREKEPTIIRDEILNGTRIQWREAPTNGLTYFRAINTFENLPDELRALIPLFSDSIMRLGTKDMTMEQLEDLIKLKTGGVSVSYMTTPSPTDFHQASEGLVLRGMALDRNVPEMFDLLRKLILETNFDSPEAALRIRQLLQASADGIVNDIASSGHAYARKYAESGLTRDAYLTEQVSGLSQVKLITSLAGRPESDQLQDVIDKLKQIQSIALAGDNIRTALTCGSDSTAANSSALTQFMSTRASRSASFPATSKQAPPRNIKSFFPLPYQVYYGSLALPTVSYTSPDGAPLQILAQLLTHKHLHHEIREKGGAYGGGAYMKGLEGLFGFYSYRDPNPQNTLSIMRNAGQWAVDKQWSTQDLEEAKISVFQNVDAPKSVNTEGMLRFVSGVTDEMQQQRRQQLLDVTKDQVQEVAQKYVVDALAKQSEQTVFLGQKQDWVDNSWEVREINVDITE</sequence>
<comment type="caution">
    <text evidence="1">The sequence shown here is derived from an EMBL/GenBank/DDBJ whole genome shotgun (WGS) entry which is preliminary data.</text>
</comment>
<organism evidence="1 2">
    <name type="scientific">Xylaria curta</name>
    <dbReference type="NCBI Taxonomy" id="42375"/>
    <lineage>
        <taxon>Eukaryota</taxon>
        <taxon>Fungi</taxon>
        <taxon>Dikarya</taxon>
        <taxon>Ascomycota</taxon>
        <taxon>Pezizomycotina</taxon>
        <taxon>Sordariomycetes</taxon>
        <taxon>Xylariomycetidae</taxon>
        <taxon>Xylariales</taxon>
        <taxon>Xylariaceae</taxon>
        <taxon>Xylaria</taxon>
    </lineage>
</organism>
<gene>
    <name evidence="1" type="ORF">NUW58_g2223</name>
</gene>
<name>A0ACC1PI71_9PEZI</name>
<dbReference type="EMBL" id="JAPDGR010000280">
    <property type="protein sequence ID" value="KAJ2992263.1"/>
    <property type="molecule type" value="Genomic_DNA"/>
</dbReference>